<sequence>MGVNYFTEEQVKELEKNPYVKKVSNKSITYAEEFKELYWIDYQNGIQPIEIFKKYGFDPNVLGAKRRNTFTERLKKQTQRVEGFKDTRKDNSGRPSAKELSLEEQIERLKHKNKVLQ</sequence>
<evidence type="ECO:0000313" key="3">
    <source>
        <dbReference type="Proteomes" id="UP000593842"/>
    </source>
</evidence>
<feature type="compositionally biased region" description="Basic and acidic residues" evidence="1">
    <location>
        <begin position="82"/>
        <end position="103"/>
    </location>
</feature>
<proteinExistence type="predicted"/>
<evidence type="ECO:0000256" key="1">
    <source>
        <dbReference type="SAM" id="MobiDB-lite"/>
    </source>
</evidence>
<evidence type="ECO:0000313" key="2">
    <source>
        <dbReference type="EMBL" id="BCL57326.1"/>
    </source>
</evidence>
<dbReference type="GeneID" id="70579469"/>
<dbReference type="Proteomes" id="UP000593842">
    <property type="component" value="Chromosome"/>
</dbReference>
<dbReference type="RefSeq" id="WP_117575914.1">
    <property type="nucleotide sequence ID" value="NZ_AP024085.1"/>
</dbReference>
<dbReference type="Pfam" id="PF20310">
    <property type="entry name" value="HTH_Tnp_2"/>
    <property type="match status" value="1"/>
</dbReference>
<dbReference type="AlphaFoldDB" id="A0A7I8DZ54"/>
<dbReference type="EMBL" id="AP024085">
    <property type="protein sequence ID" value="BCL57326.1"/>
    <property type="molecule type" value="Genomic_DNA"/>
</dbReference>
<feature type="region of interest" description="Disordered" evidence="1">
    <location>
        <begin position="72"/>
        <end position="103"/>
    </location>
</feature>
<accession>A0A7I8DZ54</accession>
<name>A0A7I8DZ54_9FIRM</name>
<protein>
    <submittedName>
        <fullName evidence="2">Uncharacterized protein</fullName>
    </submittedName>
</protein>
<reference evidence="3" key="1">
    <citation type="submission" date="2020-09" db="EMBL/GenBank/DDBJ databases">
        <title>Complete genome sequencing of Faecalibacillus intestinalis strain 14EGH31.</title>
        <authorList>
            <person name="Sakamoto M."/>
            <person name="Murakami T."/>
            <person name="Mori H."/>
        </authorList>
    </citation>
    <scope>NUCLEOTIDE SEQUENCE [LARGE SCALE GENOMIC DNA]</scope>
    <source>
        <strain evidence="3">14EGH31</strain>
    </source>
</reference>
<organism evidence="2 3">
    <name type="scientific">Faecalibacillus intestinalis</name>
    <dbReference type="NCBI Taxonomy" id="1982626"/>
    <lineage>
        <taxon>Bacteria</taxon>
        <taxon>Bacillati</taxon>
        <taxon>Bacillota</taxon>
        <taxon>Erysipelotrichia</taxon>
        <taxon>Erysipelotrichales</taxon>
        <taxon>Coprobacillaceae</taxon>
        <taxon>Faecalibacillus</taxon>
    </lineage>
</organism>
<gene>
    <name evidence="2" type="ORF">Fi14EGH31_10380</name>
</gene>
<dbReference type="KEGG" id="fit:Fi14EGH31_10380"/>
<dbReference type="InterPro" id="IPR046929">
    <property type="entry name" value="HTH_Tnp"/>
</dbReference>